<evidence type="ECO:0000256" key="9">
    <source>
        <dbReference type="SAM" id="Phobius"/>
    </source>
</evidence>
<keyword evidence="3 11" id="KW-0808">Transferase</keyword>
<keyword evidence="9" id="KW-1133">Transmembrane helix</keyword>
<keyword evidence="9" id="KW-0812">Transmembrane</keyword>
<dbReference type="PANTHER" id="PTHR43289">
    <property type="entry name" value="MITOGEN-ACTIVATED PROTEIN KINASE KINASE KINASE 20-RELATED"/>
    <property type="match status" value="1"/>
</dbReference>
<evidence type="ECO:0000256" key="4">
    <source>
        <dbReference type="ARBA" id="ARBA00022741"/>
    </source>
</evidence>
<accession>A0ABV6TXD9</accession>
<dbReference type="Pfam" id="PF00069">
    <property type="entry name" value="Pkinase"/>
    <property type="match status" value="1"/>
</dbReference>
<dbReference type="InterPro" id="IPR008271">
    <property type="entry name" value="Ser/Thr_kinase_AS"/>
</dbReference>
<keyword evidence="9" id="KW-0472">Membrane</keyword>
<dbReference type="PROSITE" id="PS00108">
    <property type="entry name" value="PROTEIN_KINASE_ST"/>
    <property type="match status" value="1"/>
</dbReference>
<dbReference type="EC" id="2.7.11.1" evidence="1"/>
<dbReference type="CDD" id="cd14014">
    <property type="entry name" value="STKc_PknB_like"/>
    <property type="match status" value="1"/>
</dbReference>
<dbReference type="SMART" id="SM00220">
    <property type="entry name" value="S_TKc"/>
    <property type="match status" value="1"/>
</dbReference>
<evidence type="ECO:0000256" key="7">
    <source>
        <dbReference type="PROSITE-ProRule" id="PRU10141"/>
    </source>
</evidence>
<dbReference type="InterPro" id="IPR000719">
    <property type="entry name" value="Prot_kinase_dom"/>
</dbReference>
<reference evidence="11 12" key="1">
    <citation type="submission" date="2024-09" db="EMBL/GenBank/DDBJ databases">
        <authorList>
            <person name="Sun Q."/>
            <person name="Mori K."/>
        </authorList>
    </citation>
    <scope>NUCLEOTIDE SEQUENCE [LARGE SCALE GENOMIC DNA]</scope>
    <source>
        <strain evidence="11 12">TBRC 1851</strain>
    </source>
</reference>
<dbReference type="PROSITE" id="PS50011">
    <property type="entry name" value="PROTEIN_KINASE_DOM"/>
    <property type="match status" value="1"/>
</dbReference>
<feature type="region of interest" description="Disordered" evidence="8">
    <location>
        <begin position="368"/>
        <end position="418"/>
    </location>
</feature>
<dbReference type="Gene3D" id="1.10.510.10">
    <property type="entry name" value="Transferase(Phosphotransferase) domain 1"/>
    <property type="match status" value="1"/>
</dbReference>
<keyword evidence="6 7" id="KW-0067">ATP-binding</keyword>
<protein>
    <recommendedName>
        <fullName evidence="1">non-specific serine/threonine protein kinase</fullName>
        <ecNumber evidence="1">2.7.11.1</ecNumber>
    </recommendedName>
</protein>
<evidence type="ECO:0000256" key="1">
    <source>
        <dbReference type="ARBA" id="ARBA00012513"/>
    </source>
</evidence>
<dbReference type="RefSeq" id="WP_394299128.1">
    <property type="nucleotide sequence ID" value="NZ_JBHMQT010000003.1"/>
</dbReference>
<feature type="domain" description="Protein kinase" evidence="10">
    <location>
        <begin position="16"/>
        <end position="274"/>
    </location>
</feature>
<dbReference type="EMBL" id="JBHMQT010000003">
    <property type="protein sequence ID" value="MFC0860870.1"/>
    <property type="molecule type" value="Genomic_DNA"/>
</dbReference>
<keyword evidence="12" id="KW-1185">Reference proteome</keyword>
<keyword evidence="2" id="KW-0723">Serine/threonine-protein kinase</keyword>
<feature type="region of interest" description="Disordered" evidence="8">
    <location>
        <begin position="276"/>
        <end position="333"/>
    </location>
</feature>
<dbReference type="GO" id="GO:0004674">
    <property type="term" value="F:protein serine/threonine kinase activity"/>
    <property type="evidence" value="ECO:0007669"/>
    <property type="project" value="UniProtKB-EC"/>
</dbReference>
<keyword evidence="5 11" id="KW-0418">Kinase</keyword>
<evidence type="ECO:0000256" key="5">
    <source>
        <dbReference type="ARBA" id="ARBA00022777"/>
    </source>
</evidence>
<dbReference type="Gene3D" id="3.30.200.20">
    <property type="entry name" value="Phosphorylase Kinase, domain 1"/>
    <property type="match status" value="1"/>
</dbReference>
<feature type="compositionally biased region" description="Basic and acidic residues" evidence="8">
    <location>
        <begin position="402"/>
        <end position="418"/>
    </location>
</feature>
<evidence type="ECO:0000313" key="12">
    <source>
        <dbReference type="Proteomes" id="UP001589870"/>
    </source>
</evidence>
<gene>
    <name evidence="11" type="ORF">ACFHYQ_01030</name>
</gene>
<evidence type="ECO:0000256" key="2">
    <source>
        <dbReference type="ARBA" id="ARBA00022527"/>
    </source>
</evidence>
<dbReference type="Proteomes" id="UP001589870">
    <property type="component" value="Unassembled WGS sequence"/>
</dbReference>
<dbReference type="InterPro" id="IPR011009">
    <property type="entry name" value="Kinase-like_dom_sf"/>
</dbReference>
<proteinExistence type="predicted"/>
<dbReference type="PANTHER" id="PTHR43289:SF6">
    <property type="entry name" value="SERINE_THREONINE-PROTEIN KINASE NEKL-3"/>
    <property type="match status" value="1"/>
</dbReference>
<dbReference type="InterPro" id="IPR017441">
    <property type="entry name" value="Protein_kinase_ATP_BS"/>
</dbReference>
<feature type="transmembrane region" description="Helical" evidence="9">
    <location>
        <begin position="335"/>
        <end position="358"/>
    </location>
</feature>
<evidence type="ECO:0000256" key="3">
    <source>
        <dbReference type="ARBA" id="ARBA00022679"/>
    </source>
</evidence>
<evidence type="ECO:0000256" key="6">
    <source>
        <dbReference type="ARBA" id="ARBA00022840"/>
    </source>
</evidence>
<dbReference type="SUPFAM" id="SSF56112">
    <property type="entry name" value="Protein kinase-like (PK-like)"/>
    <property type="match status" value="1"/>
</dbReference>
<name>A0ABV6TXD9_9ACTN</name>
<evidence type="ECO:0000259" key="10">
    <source>
        <dbReference type="PROSITE" id="PS50011"/>
    </source>
</evidence>
<organism evidence="11 12">
    <name type="scientific">Sphaerimonospora cavernae</name>
    <dbReference type="NCBI Taxonomy" id="1740611"/>
    <lineage>
        <taxon>Bacteria</taxon>
        <taxon>Bacillati</taxon>
        <taxon>Actinomycetota</taxon>
        <taxon>Actinomycetes</taxon>
        <taxon>Streptosporangiales</taxon>
        <taxon>Streptosporangiaceae</taxon>
        <taxon>Sphaerimonospora</taxon>
    </lineage>
</organism>
<comment type="caution">
    <text evidence="11">The sequence shown here is derived from an EMBL/GenBank/DDBJ whole genome shotgun (WGS) entry which is preliminary data.</text>
</comment>
<feature type="binding site" evidence="7">
    <location>
        <position position="45"/>
    </location>
    <ligand>
        <name>ATP</name>
        <dbReference type="ChEBI" id="CHEBI:30616"/>
    </ligand>
</feature>
<evidence type="ECO:0000256" key="8">
    <source>
        <dbReference type="SAM" id="MobiDB-lite"/>
    </source>
</evidence>
<sequence>MADAQTISERVVAGRYRLIEPLGHGGMGVVWRAVDQVLEREVAVKELREAAELTGPDREIFMVRTLREARAAGRLSHPGVAAVYDAFEENGHPWIVLQLVRSRTLGSIIREKGALPPQRVAEIGAQVLAALRAAHAAGVLHRDVKPDNVLITDEGRAVLTDFGIAAMDGDSPLTHAGMLVGTPAFIAPERAAGTRTEWASDLWSLGVTMFVAAEGRSPFHRGHALATLAAVMHEDPGPMRHAGPLAPVITGLLVKDPAYRMTAQEAARHLHNVATGQSTGPIVPAQRPGPRRAPRSDTVTEATAPTPGPLIPDTLTYRYGSPVPQAPPRARRSPWNTAIGASALVVLVGLAVGALAFVTARTDAAEVPESSVGTPTVTVYATRTARPPADKSAAKPIARSETQPKGEPGEDRRISSRR</sequence>
<keyword evidence="4 7" id="KW-0547">Nucleotide-binding</keyword>
<evidence type="ECO:0000313" key="11">
    <source>
        <dbReference type="EMBL" id="MFC0860870.1"/>
    </source>
</evidence>
<dbReference type="PROSITE" id="PS00107">
    <property type="entry name" value="PROTEIN_KINASE_ATP"/>
    <property type="match status" value="1"/>
</dbReference>
<feature type="compositionally biased region" description="Polar residues" evidence="8">
    <location>
        <begin position="371"/>
        <end position="381"/>
    </location>
</feature>